<organism evidence="4">
    <name type="scientific">Darwinula stevensoni</name>
    <dbReference type="NCBI Taxonomy" id="69355"/>
    <lineage>
        <taxon>Eukaryota</taxon>
        <taxon>Metazoa</taxon>
        <taxon>Ecdysozoa</taxon>
        <taxon>Arthropoda</taxon>
        <taxon>Crustacea</taxon>
        <taxon>Oligostraca</taxon>
        <taxon>Ostracoda</taxon>
        <taxon>Podocopa</taxon>
        <taxon>Podocopida</taxon>
        <taxon>Darwinulocopina</taxon>
        <taxon>Darwinuloidea</taxon>
        <taxon>Darwinulidae</taxon>
        <taxon>Darwinula</taxon>
    </lineage>
</organism>
<dbReference type="GO" id="GO:0005886">
    <property type="term" value="C:plasma membrane"/>
    <property type="evidence" value="ECO:0007669"/>
    <property type="project" value="TreeGrafter"/>
</dbReference>
<dbReference type="Proteomes" id="UP000677054">
    <property type="component" value="Unassembled WGS sequence"/>
</dbReference>
<dbReference type="InterPro" id="IPR036034">
    <property type="entry name" value="PDZ_sf"/>
</dbReference>
<dbReference type="EMBL" id="CAJPEV010000334">
    <property type="protein sequence ID" value="CAG0884142.1"/>
    <property type="molecule type" value="Genomic_DNA"/>
</dbReference>
<dbReference type="CDD" id="cd00136">
    <property type="entry name" value="PDZ_canonical"/>
    <property type="match status" value="1"/>
</dbReference>
<feature type="coiled-coil region" evidence="1">
    <location>
        <begin position="110"/>
        <end position="137"/>
    </location>
</feature>
<reference evidence="4" key="1">
    <citation type="submission" date="2020-11" db="EMBL/GenBank/DDBJ databases">
        <authorList>
            <person name="Tran Van P."/>
        </authorList>
    </citation>
    <scope>NUCLEOTIDE SEQUENCE</scope>
</reference>
<gene>
    <name evidence="4" type="ORF">DSTB1V02_LOCUS2853</name>
</gene>
<feature type="compositionally biased region" description="Gly residues" evidence="2">
    <location>
        <begin position="1260"/>
        <end position="1269"/>
    </location>
</feature>
<dbReference type="GO" id="GO:0035331">
    <property type="term" value="P:negative regulation of hippo signaling"/>
    <property type="evidence" value="ECO:0007669"/>
    <property type="project" value="TreeGrafter"/>
</dbReference>
<dbReference type="Gene3D" id="2.30.42.10">
    <property type="match status" value="3"/>
</dbReference>
<feature type="region of interest" description="Disordered" evidence="2">
    <location>
        <begin position="513"/>
        <end position="549"/>
    </location>
</feature>
<evidence type="ECO:0000313" key="4">
    <source>
        <dbReference type="EMBL" id="CAD7242912.1"/>
    </source>
</evidence>
<name>A0A7R8X2P0_9CRUS</name>
<evidence type="ECO:0000256" key="1">
    <source>
        <dbReference type="SAM" id="Coils"/>
    </source>
</evidence>
<dbReference type="SUPFAM" id="SSF50156">
    <property type="entry name" value="PDZ domain-like"/>
    <property type="match status" value="3"/>
</dbReference>
<feature type="compositionally biased region" description="Low complexity" evidence="2">
    <location>
        <begin position="1045"/>
        <end position="1054"/>
    </location>
</feature>
<feature type="compositionally biased region" description="Low complexity" evidence="2">
    <location>
        <begin position="981"/>
        <end position="991"/>
    </location>
</feature>
<keyword evidence="1" id="KW-0175">Coiled coil</keyword>
<dbReference type="PROSITE" id="PS50106">
    <property type="entry name" value="PDZ"/>
    <property type="match status" value="2"/>
</dbReference>
<feature type="region of interest" description="Disordered" evidence="2">
    <location>
        <begin position="1034"/>
        <end position="1067"/>
    </location>
</feature>
<feature type="region of interest" description="Disordered" evidence="2">
    <location>
        <begin position="897"/>
        <end position="918"/>
    </location>
</feature>
<evidence type="ECO:0000259" key="3">
    <source>
        <dbReference type="PROSITE" id="PS50106"/>
    </source>
</evidence>
<dbReference type="InterPro" id="IPR001478">
    <property type="entry name" value="PDZ"/>
</dbReference>
<feature type="domain" description="PDZ" evidence="3">
    <location>
        <begin position="698"/>
        <end position="783"/>
    </location>
</feature>
<sequence length="1528" mass="170370">MSRHSQMSFWHHGDLVDVDGVERLLDILPNRGCQAFQTLCLALETTYPHLVTVMFLGTNQQRPPRPLSGPPIQMRNLDFESDPGSDRDSDRGMHGHVISPHDYDLQQSNLALLRAELRLVTHDRDALRKQLQKLMARQGMSSEKIVNGGYFGPLDNRDGEIMSQLVSSFEYEWEVGPKARGTLSRSSGGSLFSNSGSEHSLQEDYESLKHQCERAKVELQTLRRQHSRCESMSKDCEYLRKQGQEAMSKLEAANSNVHALRAQVNDLVANRDRLEQEVASLQKSREEDQKEAVELRRQHQAAMKENGSAETINQLYLQALRKYEALKDDHDSLRKRHTDVISQYSAAASKLELSQEEVARLKLQYEESIQERNAAVRERNQFNKQCTAAIRQWDNALRENSELKEQISKMQQQHDEAMKELNQVLNSRLKHLAEERNSIKQEYRLVMGERDNVHKEIERLQDELSKATMTKKMLEGSNKEYSEELESLKREITVALHDRDRALKEINDLRQRLGGKADGLGPGDREPRHSFEASKENRDVSGHYDGADSLDSQRVEKLENLDQANQEVEKLRKLVEKLKAELKDALQEAEVSKRRRNWAFGERDKIVLERESIRTLCDKLRRERDRAVSDLAEALRDSDDMKKQRNAFSKEIKELRELLEAQEQEMRLQQRNTSSSLTNTFSRDSAIDSDMAEWESTTLHFSHMELGVHNLGVEISLEGARGGNNLPIVTAVAPSSPLYGKLLVSDKLVRINDHDCMGMVPANALNLLQKAPENLQVLVQRRRMPRGVHLVQLVLKGGIMGLGISWENGIYICRISSGSPAAREGTLSIGDRLIMVNQKSVEGMTVGEVEKHLASWKESTVTLSVAKFSPHAARSVFSSLPSSPLDTTQEEKLDAASISTGGGEIGSQELDSGDSSRELHGIGITNGLGLGTRRDVATSPLRQFLSYKSEAEKESSSRGSSSREALTHGKGNRGVMRRLINSSSQTNSSNQPEEVKHRSNERVYTVKKAGGEKGSNSGIRDILKERFIPEFVRVRRQSKERRGPSESSPSSSGKKSFRNSTPSPFEREKEDAIAELDSVIANYQPKGSGTAKRIRRRPVEHVEIEPHGTWPKYRGAPSSAYDSVLYTGTIFPRTQGRKDRSRAPLSSVFPCTVVTSSASAPPYQCAPMHHYDYAPSPFMSSLEQKSPGSGRDLEHNHERISALTPSDTSLDYSVRSASCKKEILEYYVKKKGSSSSKGGGQCQSDSESNLSPVESTTNLGGSGGSGSGSTYGYSTPTHHLRVHSQLYPGPTYMSYPVPMPMPIPHPHPHPHSASARYRAVSPTASLPMTMSRSGDSILSSATHERSFHDVGPYVSSPHAPMYHPGIQAGDLGCPYRPGPGGAPRPLSMHPTHLLYQDDYGHQVYHAEFPQAGTFPRKKDNQRIRIPSNQSVTSKSSAGKLTGSIEQGISDRGSSPMPTFHVETLGKPSSSYWRCKKPSPGELRSVYIEKSSEPLGISISCLNNKGVFVASVAEKSLAERVGLQVCMIS</sequence>
<feature type="compositionally biased region" description="Polar residues" evidence="2">
    <location>
        <begin position="1242"/>
        <end position="1259"/>
    </location>
</feature>
<feature type="region of interest" description="Disordered" evidence="2">
    <location>
        <begin position="1231"/>
        <end position="1274"/>
    </location>
</feature>
<dbReference type="PANTHER" id="PTHR46360:SF1">
    <property type="entry name" value="DISKS LARGE HOMOLOG 5"/>
    <property type="match status" value="1"/>
</dbReference>
<proteinExistence type="predicted"/>
<feature type="region of interest" description="Disordered" evidence="2">
    <location>
        <begin position="59"/>
        <end position="100"/>
    </location>
</feature>
<feature type="domain" description="PDZ" evidence="3">
    <location>
        <begin position="778"/>
        <end position="853"/>
    </location>
</feature>
<dbReference type="CDD" id="cd01671">
    <property type="entry name" value="CARD"/>
    <property type="match status" value="1"/>
</dbReference>
<dbReference type="EMBL" id="LR899851">
    <property type="protein sequence ID" value="CAD7242912.1"/>
    <property type="molecule type" value="Genomic_DNA"/>
</dbReference>
<feature type="compositionally biased region" description="Basic and acidic residues" evidence="2">
    <location>
        <begin position="523"/>
        <end position="549"/>
    </location>
</feature>
<evidence type="ECO:0000256" key="2">
    <source>
        <dbReference type="SAM" id="MobiDB-lite"/>
    </source>
</evidence>
<feature type="compositionally biased region" description="Basic and acidic residues" evidence="2">
    <location>
        <begin position="84"/>
        <end position="100"/>
    </location>
</feature>
<dbReference type="PANTHER" id="PTHR46360">
    <property type="entry name" value="DISKS LARGE HOMOLOG 5"/>
    <property type="match status" value="1"/>
</dbReference>
<dbReference type="OrthoDB" id="10067129at2759"/>
<feature type="coiled-coil region" evidence="1">
    <location>
        <begin position="198"/>
        <end position="505"/>
    </location>
</feature>
<protein>
    <recommendedName>
        <fullName evidence="3">PDZ domain-containing protein</fullName>
    </recommendedName>
</protein>
<accession>A0A7R8X2P0</accession>
<evidence type="ECO:0000313" key="5">
    <source>
        <dbReference type="Proteomes" id="UP000677054"/>
    </source>
</evidence>
<dbReference type="Gene3D" id="1.10.533.10">
    <property type="entry name" value="Death Domain, Fas"/>
    <property type="match status" value="1"/>
</dbReference>
<keyword evidence="5" id="KW-1185">Reference proteome</keyword>
<dbReference type="Pfam" id="PF00595">
    <property type="entry name" value="PDZ"/>
    <property type="match status" value="1"/>
</dbReference>
<feature type="region of interest" description="Disordered" evidence="2">
    <location>
        <begin position="948"/>
        <end position="1020"/>
    </location>
</feature>
<dbReference type="InterPro" id="IPR053004">
    <property type="entry name" value="MAGUK_Signaling_Regulators"/>
</dbReference>
<dbReference type="SMART" id="SM00228">
    <property type="entry name" value="PDZ"/>
    <property type="match status" value="2"/>
</dbReference>
<dbReference type="InterPro" id="IPR011029">
    <property type="entry name" value="DEATH-like_dom_sf"/>
</dbReference>